<dbReference type="AlphaFoldDB" id="A0A073IPM8"/>
<dbReference type="STRING" id="2754.EH55_06930"/>
<organism evidence="1 2">
    <name type="scientific">Synergistes jonesii</name>
    <dbReference type="NCBI Taxonomy" id="2754"/>
    <lineage>
        <taxon>Bacteria</taxon>
        <taxon>Thermotogati</taxon>
        <taxon>Synergistota</taxon>
        <taxon>Synergistia</taxon>
        <taxon>Synergistales</taxon>
        <taxon>Synergistaceae</taxon>
        <taxon>Synergistes</taxon>
    </lineage>
</organism>
<sequence length="96" mass="10601">MIGSAKKKKNVKVEFNSTFHLAMSAVVIGEIDDDGLRVYVSDAAIARADKKLCGMSDCLCGGTYRADARLVAGDIPLYRLDWGVYTTSRKDYYANR</sequence>
<proteinExistence type="predicted"/>
<name>A0A073IPM8_9BACT</name>
<evidence type="ECO:0000313" key="1">
    <source>
        <dbReference type="EMBL" id="KEJ91704.1"/>
    </source>
</evidence>
<evidence type="ECO:0000313" key="2">
    <source>
        <dbReference type="Proteomes" id="UP000027665"/>
    </source>
</evidence>
<reference evidence="1 2" key="1">
    <citation type="submission" date="2014-04" db="EMBL/GenBank/DDBJ databases">
        <title>Draft Genome Sequence of Synergistes jonesii.</title>
        <authorList>
            <person name="Coil D.A."/>
            <person name="Eisen J.A."/>
            <person name="Holland-Moritz H.E."/>
        </authorList>
    </citation>
    <scope>NUCLEOTIDE SEQUENCE [LARGE SCALE GENOMIC DNA]</scope>
    <source>
        <strain evidence="1 2">78-1</strain>
    </source>
</reference>
<keyword evidence="2" id="KW-1185">Reference proteome</keyword>
<dbReference type="RefSeq" id="WP_037976982.1">
    <property type="nucleotide sequence ID" value="NZ_JPZQ01000045.1"/>
</dbReference>
<accession>A0A073IPM8</accession>
<comment type="caution">
    <text evidence="1">The sequence shown here is derived from an EMBL/GenBank/DDBJ whole genome shotgun (WGS) entry which is preliminary data.</text>
</comment>
<gene>
    <name evidence="1" type="ORF">EH55_06930</name>
</gene>
<dbReference type="EMBL" id="JMKI01000037">
    <property type="protein sequence ID" value="KEJ91704.1"/>
    <property type="molecule type" value="Genomic_DNA"/>
</dbReference>
<protein>
    <submittedName>
        <fullName evidence="1">Uncharacterized protein</fullName>
    </submittedName>
</protein>
<dbReference type="Proteomes" id="UP000027665">
    <property type="component" value="Unassembled WGS sequence"/>
</dbReference>